<organism evidence="1 2">
    <name type="scientific">Saguinus oedipus</name>
    <name type="common">Cotton-top tamarin</name>
    <name type="synonym">Oedipomidas oedipus</name>
    <dbReference type="NCBI Taxonomy" id="9490"/>
    <lineage>
        <taxon>Eukaryota</taxon>
        <taxon>Metazoa</taxon>
        <taxon>Chordata</taxon>
        <taxon>Craniata</taxon>
        <taxon>Vertebrata</taxon>
        <taxon>Euteleostomi</taxon>
        <taxon>Mammalia</taxon>
        <taxon>Eutheria</taxon>
        <taxon>Euarchontoglires</taxon>
        <taxon>Primates</taxon>
        <taxon>Haplorrhini</taxon>
        <taxon>Platyrrhini</taxon>
        <taxon>Cebidae</taxon>
        <taxon>Callitrichinae</taxon>
        <taxon>Saguinus</taxon>
    </lineage>
</organism>
<accession>A0ABQ9W2A4</accession>
<name>A0ABQ9W2A4_SAGOE</name>
<keyword evidence="2" id="KW-1185">Reference proteome</keyword>
<protein>
    <submittedName>
        <fullName evidence="1">Uncharacterized protein</fullName>
    </submittedName>
</protein>
<dbReference type="EMBL" id="JASSZA010000003">
    <property type="protein sequence ID" value="KAK2115506.1"/>
    <property type="molecule type" value="Genomic_DNA"/>
</dbReference>
<proteinExistence type="predicted"/>
<dbReference type="Proteomes" id="UP001266305">
    <property type="component" value="Unassembled WGS sequence"/>
</dbReference>
<reference evidence="1 2" key="1">
    <citation type="submission" date="2023-05" db="EMBL/GenBank/DDBJ databases">
        <title>B98-5 Cell Line De Novo Hybrid Assembly: An Optical Mapping Approach.</title>
        <authorList>
            <person name="Kananen K."/>
            <person name="Auerbach J.A."/>
            <person name="Kautto E."/>
            <person name="Blachly J.S."/>
        </authorList>
    </citation>
    <scope>NUCLEOTIDE SEQUENCE [LARGE SCALE GENOMIC DNA]</scope>
    <source>
        <strain evidence="1">B95-8</strain>
        <tissue evidence="1">Cell line</tissue>
    </source>
</reference>
<feature type="non-terminal residue" evidence="1">
    <location>
        <position position="1"/>
    </location>
</feature>
<sequence>REPSKACLKYSERDTLMTPKEEQHWSDKLKDTLGCDHEWQDEVTNPTDASAGDVQAK</sequence>
<comment type="caution">
    <text evidence="1">The sequence shown here is derived from an EMBL/GenBank/DDBJ whole genome shotgun (WGS) entry which is preliminary data.</text>
</comment>
<evidence type="ECO:0000313" key="1">
    <source>
        <dbReference type="EMBL" id="KAK2115506.1"/>
    </source>
</evidence>
<evidence type="ECO:0000313" key="2">
    <source>
        <dbReference type="Proteomes" id="UP001266305"/>
    </source>
</evidence>
<gene>
    <name evidence="1" type="ORF">P7K49_006132</name>
</gene>